<evidence type="ECO:0000256" key="1">
    <source>
        <dbReference type="ARBA" id="ARBA00009547"/>
    </source>
</evidence>
<evidence type="ECO:0000256" key="4">
    <source>
        <dbReference type="ARBA" id="ARBA00022759"/>
    </source>
</evidence>
<evidence type="ECO:0000256" key="6">
    <source>
        <dbReference type="ARBA" id="ARBA00023157"/>
    </source>
</evidence>
<evidence type="ECO:0000313" key="9">
    <source>
        <dbReference type="Proteomes" id="UP000256645"/>
    </source>
</evidence>
<dbReference type="GO" id="GO:0016788">
    <property type="term" value="F:hydrolase activity, acting on ester bonds"/>
    <property type="evidence" value="ECO:0007669"/>
    <property type="project" value="InterPro"/>
</dbReference>
<dbReference type="EMBL" id="PDLM01000009">
    <property type="protein sequence ID" value="RDW69374.1"/>
    <property type="molecule type" value="Genomic_DNA"/>
</dbReference>
<dbReference type="PANTHER" id="PTHR33146:SF26">
    <property type="entry name" value="ENDONUCLEASE 4"/>
    <property type="match status" value="1"/>
</dbReference>
<dbReference type="STRING" id="1849047.A0A3D8R6D7"/>
<evidence type="ECO:0000256" key="7">
    <source>
        <dbReference type="ARBA" id="ARBA00023180"/>
    </source>
</evidence>
<dbReference type="PANTHER" id="PTHR33146">
    <property type="entry name" value="ENDONUCLEASE 4"/>
    <property type="match status" value="1"/>
</dbReference>
<dbReference type="Gene3D" id="1.10.575.10">
    <property type="entry name" value="P1 Nuclease"/>
    <property type="match status" value="1"/>
</dbReference>
<keyword evidence="4" id="KW-0255">Endonuclease</keyword>
<keyword evidence="7" id="KW-0325">Glycoprotein</keyword>
<proteinExistence type="inferred from homology"/>
<keyword evidence="5" id="KW-0378">Hydrolase</keyword>
<dbReference type="FunFam" id="1.10.575.10:FF:000004">
    <property type="entry name" value="Nuclease S1"/>
    <property type="match status" value="1"/>
</dbReference>
<dbReference type="Pfam" id="PF02265">
    <property type="entry name" value="S1-P1_nuclease"/>
    <property type="match status" value="1"/>
</dbReference>
<keyword evidence="9" id="KW-1185">Reference proteome</keyword>
<evidence type="ECO:0000256" key="3">
    <source>
        <dbReference type="ARBA" id="ARBA00022723"/>
    </source>
</evidence>
<dbReference type="SUPFAM" id="SSF48537">
    <property type="entry name" value="Phospholipase C/P1 nuclease"/>
    <property type="match status" value="1"/>
</dbReference>
<name>A0A3D8R6D7_9HELO</name>
<keyword evidence="2" id="KW-0540">Nuclease</keyword>
<comment type="similarity">
    <text evidence="1">Belongs to the nuclease type I family.</text>
</comment>
<evidence type="ECO:0000256" key="5">
    <source>
        <dbReference type="ARBA" id="ARBA00022801"/>
    </source>
</evidence>
<dbReference type="CDD" id="cd11010">
    <property type="entry name" value="S1-P1_nuclease"/>
    <property type="match status" value="1"/>
</dbReference>
<keyword evidence="6" id="KW-1015">Disulfide bond</keyword>
<organism evidence="8 9">
    <name type="scientific">Coleophoma cylindrospora</name>
    <dbReference type="NCBI Taxonomy" id="1849047"/>
    <lineage>
        <taxon>Eukaryota</taxon>
        <taxon>Fungi</taxon>
        <taxon>Dikarya</taxon>
        <taxon>Ascomycota</taxon>
        <taxon>Pezizomycotina</taxon>
        <taxon>Leotiomycetes</taxon>
        <taxon>Helotiales</taxon>
        <taxon>Dermateaceae</taxon>
        <taxon>Coleophoma</taxon>
    </lineage>
</organism>
<dbReference type="GO" id="GO:0004519">
    <property type="term" value="F:endonuclease activity"/>
    <property type="evidence" value="ECO:0007669"/>
    <property type="project" value="UniProtKB-KW"/>
</dbReference>
<dbReference type="InterPro" id="IPR008947">
    <property type="entry name" value="PLipase_C/P1_nuclease_dom_sf"/>
</dbReference>
<dbReference type="OrthoDB" id="441446at2759"/>
<evidence type="ECO:0000256" key="2">
    <source>
        <dbReference type="ARBA" id="ARBA00022722"/>
    </source>
</evidence>
<dbReference type="GO" id="GO:0003676">
    <property type="term" value="F:nucleic acid binding"/>
    <property type="evidence" value="ECO:0007669"/>
    <property type="project" value="InterPro"/>
</dbReference>
<accession>A0A3D8R6D7</accession>
<keyword evidence="3" id="KW-0479">Metal-binding</keyword>
<dbReference type="GO" id="GO:0006308">
    <property type="term" value="P:DNA catabolic process"/>
    <property type="evidence" value="ECO:0007669"/>
    <property type="project" value="InterPro"/>
</dbReference>
<reference evidence="8 9" key="1">
    <citation type="journal article" date="2018" name="IMA Fungus">
        <title>IMA Genome-F 9: Draft genome sequence of Annulohypoxylon stygium, Aspergillus mulundensis, Berkeleyomyces basicola (syn. Thielaviopsis basicola), Ceratocystis smalleyi, two Cercospora beticola strains, Coleophoma cylindrospora, Fusarium fracticaudum, Phialophora cf. hyalina, and Morchella septimelata.</title>
        <authorList>
            <person name="Wingfield B.D."/>
            <person name="Bills G.F."/>
            <person name="Dong Y."/>
            <person name="Huang W."/>
            <person name="Nel W.J."/>
            <person name="Swalarsk-Parry B.S."/>
            <person name="Vaghefi N."/>
            <person name="Wilken P.M."/>
            <person name="An Z."/>
            <person name="de Beer Z.W."/>
            <person name="De Vos L."/>
            <person name="Chen L."/>
            <person name="Duong T.A."/>
            <person name="Gao Y."/>
            <person name="Hammerbacher A."/>
            <person name="Kikkert J.R."/>
            <person name="Li Y."/>
            <person name="Li H."/>
            <person name="Li K."/>
            <person name="Li Q."/>
            <person name="Liu X."/>
            <person name="Ma X."/>
            <person name="Naidoo K."/>
            <person name="Pethybridge S.J."/>
            <person name="Sun J."/>
            <person name="Steenkamp E.T."/>
            <person name="van der Nest M.A."/>
            <person name="van Wyk S."/>
            <person name="Wingfield M.J."/>
            <person name="Xiong C."/>
            <person name="Yue Q."/>
            <person name="Zhang X."/>
        </authorList>
    </citation>
    <scope>NUCLEOTIDE SEQUENCE [LARGE SCALE GENOMIC DNA]</scope>
    <source>
        <strain evidence="8 9">BP6252</strain>
    </source>
</reference>
<comment type="caution">
    <text evidence="8">The sequence shown here is derived from an EMBL/GenBank/DDBJ whole genome shotgun (WGS) entry which is preliminary data.</text>
</comment>
<dbReference type="AlphaFoldDB" id="A0A3D8R6D7"/>
<gene>
    <name evidence="8" type="ORF">BP6252_08394</name>
</gene>
<dbReference type="GO" id="GO:0046872">
    <property type="term" value="F:metal ion binding"/>
    <property type="evidence" value="ECO:0007669"/>
    <property type="project" value="UniProtKB-KW"/>
</dbReference>
<protein>
    <submittedName>
        <fullName evidence="8">Putative nuclease S1-2</fullName>
    </submittedName>
</protein>
<evidence type="ECO:0000313" key="8">
    <source>
        <dbReference type="EMBL" id="RDW69374.1"/>
    </source>
</evidence>
<sequence>MRFSHVTEALLALTMHPRVVYGWGALGHTTVAYIASSLVAPSTQTYFQALLNNNTDAYLAGVATWADSFRYTSAGRWSAPLHFIDAEDNPPVSCGVVYNRDCPIKGCVIGAIGNYTKRILDNEVSHYEKYIAAKFLVHFIGDIHQPLHDENLDIGGNGISVNFTGIPTNLHAIWDTNMPEKLVGSYSYAAAAKWAATLTAAIKTGAYKAETKAWLQGMDLNDPISSALTWASEANAFVCTTVMPQGVNAVRGQELSGAYYLAAVPVIQLQVARAGYRLAAWLDLIANGVKTEL</sequence>
<dbReference type="Proteomes" id="UP000256645">
    <property type="component" value="Unassembled WGS sequence"/>
</dbReference>
<dbReference type="InterPro" id="IPR003154">
    <property type="entry name" value="S1/P1nuclease"/>
</dbReference>